<evidence type="ECO:0000256" key="5">
    <source>
        <dbReference type="ARBA" id="ARBA00022884"/>
    </source>
</evidence>
<feature type="compositionally biased region" description="Basic and acidic residues" evidence="13">
    <location>
        <begin position="239"/>
        <end position="248"/>
    </location>
</feature>
<dbReference type="GO" id="GO:0043657">
    <property type="term" value="C:host cell"/>
    <property type="evidence" value="ECO:0007669"/>
    <property type="project" value="UniProtKB-SubCell"/>
</dbReference>
<sequence>MASVSFEDQSRGRTGKIPLSYFNPIISTVDTPIWKLLPKNAVPTNGKATKDQLIGYWNEQRRWRMVRGQRKDLPSKYHFYYLGTGPHHDAAFRTRLEGVFWVAQQGAKTQPTGLGNRKRNAAPIAPQFSTPLPNGLEVVTESASKSNSRSQSSNRDRTPSGSRSQSRGPSENQNQNRSRNSSRSRGQNAQSQNQQVDIAAAVKQALKELGFSAEKKQSQKGNSTPRAKSPARSPSAQRKQIDRPEWKRVPTTVENVTACFGPRDTNRNFGAAEVVRDGTQAKHYPQLAELVPTPAALLFGGEVTTREDGDEVEITYHYKMKVKKNDKNLPLFLSQVSAYALPSQASGTPSQLNPVAQPFTPTQDSVGDIQIINEVYDSFEA</sequence>
<keyword evidence="2 11" id="KW-0597">Phosphoprotein</keyword>
<evidence type="ECO:0000259" key="15">
    <source>
        <dbReference type="PROSITE" id="PS51929"/>
    </source>
</evidence>
<proteinExistence type="predicted"/>
<dbReference type="GO" id="GO:0019013">
    <property type="term" value="C:viral nucleocapsid"/>
    <property type="evidence" value="ECO:0007669"/>
    <property type="project" value="UniProtKB-UniRule"/>
</dbReference>
<evidence type="ECO:0000256" key="6">
    <source>
        <dbReference type="ARBA" id="ARBA00023015"/>
    </source>
</evidence>
<evidence type="ECO:0000256" key="11">
    <source>
        <dbReference type="PIRSR" id="PIRSR003888-1"/>
    </source>
</evidence>
<evidence type="ECO:0000256" key="3">
    <source>
        <dbReference type="ARBA" id="ARBA00022765"/>
    </source>
</evidence>
<dbReference type="InterPro" id="IPR044345">
    <property type="entry name" value="N_prot_N_CoV"/>
</dbReference>
<evidence type="ECO:0000256" key="9">
    <source>
        <dbReference type="ARBA" id="ARBA00023274"/>
    </source>
</evidence>
<evidence type="ECO:0000256" key="1">
    <source>
        <dbReference type="ARBA" id="ARBA00004340"/>
    </source>
</evidence>
<feature type="region of interest" description="Disordered" evidence="13">
    <location>
        <begin position="107"/>
        <end position="195"/>
    </location>
</feature>
<comment type="function">
    <text evidence="10">Packages the positive strand viral genome RNA into a helical ribonucleocapsid (RNP) and plays a fundamental role during virion assembly through its interactions with the viral genome and membrane protein M. Plays an important role in enhancing the efficiency of subgenomic viral RNA transcription as well as viral replication.</text>
</comment>
<keyword evidence="6" id="KW-0805">Transcription regulation</keyword>
<gene>
    <name evidence="16" type="primary">N</name>
</gene>
<feature type="region of interest" description="Disordered" evidence="13">
    <location>
        <begin position="211"/>
        <end position="249"/>
    </location>
</feature>
<dbReference type="InterPro" id="IPR001218">
    <property type="entry name" value="Nucleocap_CoV"/>
</dbReference>
<keyword evidence="4 10" id="KW-0946">Virion</keyword>
<evidence type="ECO:0000256" key="8">
    <source>
        <dbReference type="ARBA" id="ARBA00023163"/>
    </source>
</evidence>
<accession>A0A8F0ZUH5</accession>
<evidence type="ECO:0000256" key="7">
    <source>
        <dbReference type="ARBA" id="ARBA00023086"/>
    </source>
</evidence>
<dbReference type="CDD" id="cd21554">
    <property type="entry name" value="CoV_N-NTD"/>
    <property type="match status" value="1"/>
</dbReference>
<feature type="compositionally biased region" description="Low complexity" evidence="13">
    <location>
        <begin position="142"/>
        <end position="195"/>
    </location>
</feature>
<evidence type="ECO:0000256" key="4">
    <source>
        <dbReference type="ARBA" id="ARBA00022844"/>
    </source>
</evidence>
<feature type="domain" description="CoV N CTD" evidence="15">
    <location>
        <begin position="233"/>
        <end position="347"/>
    </location>
</feature>
<feature type="modified residue" description="Phosphothreonine; by host" evidence="11">
    <location>
        <position position="130"/>
    </location>
</feature>
<reference evidence="16" key="1">
    <citation type="journal article" date="2021" name="Cell">
        <title>Identification of novel bat coronaviruses sheds light on the evolutionary origins of SARS-CoV-2 and related viruses.</title>
        <authorList>
            <person name="Zhou H."/>
            <person name="Ji J."/>
            <person name="Chen X."/>
            <person name="Bi Y."/>
            <person name="Li J."/>
            <person name="Wang Q."/>
            <person name="Hu T."/>
            <person name="Song H."/>
            <person name="Zhao R."/>
            <person name="Chen Y."/>
            <person name="Cui M."/>
            <person name="Zhang Y."/>
            <person name="Hughes A.C."/>
            <person name="Holmes E.C."/>
            <person name="Shi W."/>
        </authorList>
    </citation>
    <scope>NUCLEOTIDE SEQUENCE</scope>
    <source>
        <strain evidence="16">Bat/Yunnan/RmYN21/2020</strain>
    </source>
</reference>
<keyword evidence="7 10" id="KW-0543">Viral nucleoprotein</keyword>
<dbReference type="PIRSF" id="PIRSF003888">
    <property type="entry name" value="Corona_nucleocap"/>
    <property type="match status" value="1"/>
</dbReference>
<dbReference type="PROSITE" id="PS51928">
    <property type="entry name" value="COV_N_NTD"/>
    <property type="match status" value="1"/>
</dbReference>
<dbReference type="InterPro" id="IPR037179">
    <property type="entry name" value="Nucleocapsid_C"/>
</dbReference>
<evidence type="ECO:0000256" key="10">
    <source>
        <dbReference type="PIRNR" id="PIRNR003888"/>
    </source>
</evidence>
<dbReference type="GO" id="GO:0003723">
    <property type="term" value="F:RNA binding"/>
    <property type="evidence" value="ECO:0007669"/>
    <property type="project" value="UniProtKB-UniRule"/>
</dbReference>
<evidence type="ECO:0000256" key="13">
    <source>
        <dbReference type="SAM" id="MobiDB-lite"/>
    </source>
</evidence>
<evidence type="ECO:0000259" key="14">
    <source>
        <dbReference type="PROSITE" id="PS51928"/>
    </source>
</evidence>
<dbReference type="GO" id="GO:1990904">
    <property type="term" value="C:ribonucleoprotein complex"/>
    <property type="evidence" value="ECO:0007669"/>
    <property type="project" value="UniProtKB-KW"/>
</dbReference>
<dbReference type="PROSITE" id="PS51929">
    <property type="entry name" value="COV_N_CTD"/>
    <property type="match status" value="1"/>
</dbReference>
<keyword evidence="8" id="KW-0804">Transcription</keyword>
<evidence type="ECO:0000256" key="12">
    <source>
        <dbReference type="PROSITE-ProRule" id="PRU01276"/>
    </source>
</evidence>
<keyword evidence="9 12" id="KW-0687">Ribonucleoprotein</keyword>
<name>A0A8F0ZUH5_9ALPC</name>
<dbReference type="Pfam" id="PF00937">
    <property type="entry name" value="CoV_nucleocap"/>
    <property type="match status" value="1"/>
</dbReference>
<evidence type="ECO:0000256" key="2">
    <source>
        <dbReference type="ARBA" id="ARBA00022553"/>
    </source>
</evidence>
<evidence type="ECO:0000313" key="16">
    <source>
        <dbReference type="EMBL" id="QWN56320.1"/>
    </source>
</evidence>
<dbReference type="SUPFAM" id="SSF103068">
    <property type="entry name" value="Nucleocapsid protein dimerization domain"/>
    <property type="match status" value="1"/>
</dbReference>
<dbReference type="InterPro" id="IPR044344">
    <property type="entry name" value="N_prot_C_CoV"/>
</dbReference>
<dbReference type="SUPFAM" id="SSF110304">
    <property type="entry name" value="Coronavirus RNA-binding domain"/>
    <property type="match status" value="1"/>
</dbReference>
<feature type="domain" description="CoV N NTD" evidence="14">
    <location>
        <begin position="17"/>
        <end position="140"/>
    </location>
</feature>
<keyword evidence="5 10" id="KW-0694">RNA-binding</keyword>
<dbReference type="CDD" id="cd21595">
    <property type="entry name" value="CoV_N-CTD"/>
    <property type="match status" value="1"/>
</dbReference>
<keyword evidence="3" id="KW-0013">ADP-ribosylation</keyword>
<protein>
    <recommendedName>
        <fullName evidence="10">Nucleoprotein</fullName>
    </recommendedName>
</protein>
<organism evidence="16">
    <name type="scientific">Alphacoronavirus sp</name>
    <dbReference type="NCBI Taxonomy" id="1906673"/>
    <lineage>
        <taxon>Viruses</taxon>
        <taxon>Riboviria</taxon>
        <taxon>Orthornavirae</taxon>
        <taxon>Pisuviricota</taxon>
        <taxon>Pisoniviricetes</taxon>
        <taxon>Nidovirales</taxon>
        <taxon>Cornidovirineae</taxon>
        <taxon>Coronaviridae</taxon>
        <taxon>Orthocoronavirinae</taxon>
        <taxon>Alphacoronavirus</taxon>
    </lineage>
</organism>
<comment type="subcellular location">
    <subcellularLocation>
        <location evidence="1">Host cell</location>
    </subcellularLocation>
    <subcellularLocation>
        <location evidence="10">Virion</location>
    </subcellularLocation>
    <text evidence="10">Located inside the virion, complexed with the viral RNA. Probably associates with ER-derived membranes where it participates in viral RNA synthesis and virus budding.</text>
</comment>
<feature type="compositionally biased region" description="Polar residues" evidence="13">
    <location>
        <begin position="219"/>
        <end position="238"/>
    </location>
</feature>
<dbReference type="EMBL" id="MZ081387">
    <property type="protein sequence ID" value="QWN56320.1"/>
    <property type="molecule type" value="Genomic_RNA"/>
</dbReference>
<dbReference type="InterPro" id="IPR037195">
    <property type="entry name" value="Nucleocapsid_N"/>
</dbReference>